<dbReference type="SUPFAM" id="SSF55781">
    <property type="entry name" value="GAF domain-like"/>
    <property type="match status" value="1"/>
</dbReference>
<dbReference type="InterPro" id="IPR005471">
    <property type="entry name" value="Tscrpt_reg_IclR_N"/>
</dbReference>
<evidence type="ECO:0000259" key="5">
    <source>
        <dbReference type="PROSITE" id="PS51078"/>
    </source>
</evidence>
<sequence>MKNTSGIKIHKIYKIGARMEEKQSGNQSLIRGLKLLTLLGNFPNGCPLAKLAELSELNKSTVHRLLQGLQSEGFVRPAATAGSYRLSTKCLSLGQKTLASMNIINIAAPYLEQVNLNLGETVNFSKREGWHSILIYKLEPTVGMMRTRAYIGQHQQLYCSAMGKLYLAYDADETALQHYWHINEANIQQLTCYTITEKSKMAIELEEIRQLGFAMDREENELGVCCIAVPVFNHLGQIEYALSVSASTHRLNKDTQENFLKELQIAAQGISKELGYNC</sequence>
<feature type="domain" description="HTH iclR-type" evidence="4">
    <location>
        <begin position="26"/>
        <end position="88"/>
    </location>
</feature>
<organism evidence="6 7">
    <name type="scientific">Bibersteinia trehalosi USDA-ARS-USMARC-188</name>
    <dbReference type="NCBI Taxonomy" id="1263829"/>
    <lineage>
        <taxon>Bacteria</taxon>
        <taxon>Pseudomonadati</taxon>
        <taxon>Pseudomonadota</taxon>
        <taxon>Gammaproteobacteria</taxon>
        <taxon>Pasteurellales</taxon>
        <taxon>Pasteurellaceae</taxon>
        <taxon>Bibersteinia</taxon>
    </lineage>
</organism>
<dbReference type="PANTHER" id="PTHR30136:SF19">
    <property type="entry name" value="DNA-BINDING TRANSCRIPTIONAL REPRESSOR YIAJ"/>
    <property type="match status" value="1"/>
</dbReference>
<evidence type="ECO:0000256" key="2">
    <source>
        <dbReference type="ARBA" id="ARBA00023125"/>
    </source>
</evidence>
<gene>
    <name evidence="6" type="ORF">F542_300</name>
</gene>
<proteinExistence type="predicted"/>
<dbReference type="PANTHER" id="PTHR30136">
    <property type="entry name" value="HELIX-TURN-HELIX TRANSCRIPTIONAL REGULATOR, ICLR FAMILY"/>
    <property type="match status" value="1"/>
</dbReference>
<evidence type="ECO:0000259" key="4">
    <source>
        <dbReference type="PROSITE" id="PS51077"/>
    </source>
</evidence>
<name>A0A4V7I6W2_BIBTR</name>
<dbReference type="GO" id="GO:0003677">
    <property type="term" value="F:DNA binding"/>
    <property type="evidence" value="ECO:0007669"/>
    <property type="project" value="UniProtKB-KW"/>
</dbReference>
<dbReference type="Pfam" id="PF01614">
    <property type="entry name" value="IclR_C"/>
    <property type="match status" value="1"/>
</dbReference>
<feature type="domain" description="IclR-ED" evidence="5">
    <location>
        <begin position="89"/>
        <end position="276"/>
    </location>
</feature>
<evidence type="ECO:0000256" key="1">
    <source>
        <dbReference type="ARBA" id="ARBA00023015"/>
    </source>
</evidence>
<dbReference type="InterPro" id="IPR014757">
    <property type="entry name" value="Tscrpt_reg_IclR_C"/>
</dbReference>
<dbReference type="Proteomes" id="UP000019091">
    <property type="component" value="Chromosome"/>
</dbReference>
<dbReference type="SMART" id="SM00346">
    <property type="entry name" value="HTH_ICLR"/>
    <property type="match status" value="1"/>
</dbReference>
<evidence type="ECO:0000313" key="7">
    <source>
        <dbReference type="Proteomes" id="UP000019091"/>
    </source>
</evidence>
<dbReference type="InterPro" id="IPR036390">
    <property type="entry name" value="WH_DNA-bd_sf"/>
</dbReference>
<dbReference type="Pfam" id="PF09339">
    <property type="entry name" value="HTH_IclR"/>
    <property type="match status" value="1"/>
</dbReference>
<dbReference type="GO" id="GO:0003700">
    <property type="term" value="F:DNA-binding transcription factor activity"/>
    <property type="evidence" value="ECO:0007669"/>
    <property type="project" value="TreeGrafter"/>
</dbReference>
<reference evidence="6 7" key="1">
    <citation type="journal article" date="2014" name="Genome Announc.">
        <title>Complete Closed Genome Sequences of Three Bibersteinia trehalosi Nasopharyngeal Isolates from Cattle with Shipping Fever.</title>
        <authorList>
            <person name="Harhay G.P."/>
            <person name="McVey D.S."/>
            <person name="Koren S."/>
            <person name="Phillippy A.M."/>
            <person name="Bono J."/>
            <person name="Harhay D.M."/>
            <person name="Clawson M.L."/>
            <person name="Heaton M.P."/>
            <person name="Chitko-McKown C.G."/>
            <person name="Korlach J."/>
            <person name="Smith T.P."/>
        </authorList>
    </citation>
    <scope>NUCLEOTIDE SEQUENCE [LARGE SCALE GENOMIC DNA]</scope>
    <source>
        <strain evidence="6 7">USDA-ARS-USMARC-188</strain>
    </source>
</reference>
<dbReference type="GO" id="GO:0045892">
    <property type="term" value="P:negative regulation of DNA-templated transcription"/>
    <property type="evidence" value="ECO:0007669"/>
    <property type="project" value="TreeGrafter"/>
</dbReference>
<dbReference type="SUPFAM" id="SSF46785">
    <property type="entry name" value="Winged helix' DNA-binding domain"/>
    <property type="match status" value="1"/>
</dbReference>
<dbReference type="InterPro" id="IPR029016">
    <property type="entry name" value="GAF-like_dom_sf"/>
</dbReference>
<dbReference type="InterPro" id="IPR036388">
    <property type="entry name" value="WH-like_DNA-bd_sf"/>
</dbReference>
<dbReference type="EMBL" id="CP006954">
    <property type="protein sequence ID" value="AHG80748.1"/>
    <property type="molecule type" value="Genomic_DNA"/>
</dbReference>
<evidence type="ECO:0000256" key="3">
    <source>
        <dbReference type="ARBA" id="ARBA00023163"/>
    </source>
</evidence>
<dbReference type="InterPro" id="IPR050707">
    <property type="entry name" value="HTH_MetabolicPath_Reg"/>
</dbReference>
<protein>
    <submittedName>
        <fullName evidence="6">HTH-type transcriptional regulator</fullName>
    </submittedName>
</protein>
<evidence type="ECO:0000313" key="6">
    <source>
        <dbReference type="EMBL" id="AHG80748.1"/>
    </source>
</evidence>
<keyword evidence="3" id="KW-0804">Transcription</keyword>
<dbReference type="AlphaFoldDB" id="A0A4V7I6W2"/>
<keyword evidence="1" id="KW-0805">Transcription regulation</keyword>
<dbReference type="PROSITE" id="PS51078">
    <property type="entry name" value="ICLR_ED"/>
    <property type="match status" value="1"/>
</dbReference>
<dbReference type="Gene3D" id="3.30.450.40">
    <property type="match status" value="1"/>
</dbReference>
<dbReference type="Gene3D" id="1.10.10.10">
    <property type="entry name" value="Winged helix-like DNA-binding domain superfamily/Winged helix DNA-binding domain"/>
    <property type="match status" value="1"/>
</dbReference>
<dbReference type="KEGG" id="btre:F542_300"/>
<dbReference type="PROSITE" id="PS51077">
    <property type="entry name" value="HTH_ICLR"/>
    <property type="match status" value="1"/>
</dbReference>
<accession>A0A4V7I6W2</accession>
<keyword evidence="2" id="KW-0238">DNA-binding</keyword>